<dbReference type="EMBL" id="BBSA01000003">
    <property type="protein sequence ID" value="GAM61466.1"/>
    <property type="molecule type" value="Genomic_DNA"/>
</dbReference>
<dbReference type="SMART" id="SM00226">
    <property type="entry name" value="LMWPc"/>
    <property type="match status" value="1"/>
</dbReference>
<dbReference type="PRINTS" id="PR00719">
    <property type="entry name" value="LMWPTPASE"/>
</dbReference>
<keyword evidence="4" id="KW-0904">Protein phosphatase</keyword>
<dbReference type="EC" id="3.1.3.48" evidence="2"/>
<accession>A0A0B8P5F9</accession>
<sequence>MKVLVVCMGNICRSPTGEAILRTKAENRGLLVEVESAGTIDYHHGEKPDSRAMQAAKARGYSFAGKRARGVTQEDFYYFDRILAADRQNLADLQAMCPEEYQHKLGLFLEGAGLETDEIPDPYYGGEEGFEHVLNLVESASDHILEQMSHRAA</sequence>
<feature type="domain" description="Phosphotyrosine protein phosphatase I" evidence="6">
    <location>
        <begin position="1"/>
        <end position="147"/>
    </location>
</feature>
<dbReference type="Pfam" id="PF01451">
    <property type="entry name" value="LMWPc"/>
    <property type="match status" value="1"/>
</dbReference>
<dbReference type="InterPro" id="IPR050438">
    <property type="entry name" value="LMW_PTPase"/>
</dbReference>
<feature type="active site" description="Nucleophile" evidence="5">
    <location>
        <position position="7"/>
    </location>
</feature>
<dbReference type="PANTHER" id="PTHR11717:SF7">
    <property type="entry name" value="LOW MOLECULAR WEIGHT PHOSPHOTYROSINE PROTEIN PHOSPHATASE"/>
    <property type="match status" value="1"/>
</dbReference>
<evidence type="ECO:0000313" key="8">
    <source>
        <dbReference type="Proteomes" id="UP000031670"/>
    </source>
</evidence>
<keyword evidence="3" id="KW-0378">Hydrolase</keyword>
<organism evidence="7 8">
    <name type="scientific">Vibrio ishigakensis</name>
    <dbReference type="NCBI Taxonomy" id="1481914"/>
    <lineage>
        <taxon>Bacteria</taxon>
        <taxon>Pseudomonadati</taxon>
        <taxon>Pseudomonadota</taxon>
        <taxon>Gammaproteobacteria</taxon>
        <taxon>Vibrionales</taxon>
        <taxon>Vibrionaceae</taxon>
        <taxon>Vibrio</taxon>
    </lineage>
</organism>
<dbReference type="Proteomes" id="UP000031670">
    <property type="component" value="Unassembled WGS sequence"/>
</dbReference>
<evidence type="ECO:0000256" key="5">
    <source>
        <dbReference type="PIRSR" id="PIRSR617867-1"/>
    </source>
</evidence>
<dbReference type="AlphaFoldDB" id="A0A0B8P5F9"/>
<dbReference type="InterPro" id="IPR023485">
    <property type="entry name" value="Ptyr_pPase"/>
</dbReference>
<proteinExistence type="inferred from homology"/>
<evidence type="ECO:0000256" key="4">
    <source>
        <dbReference type="ARBA" id="ARBA00022912"/>
    </source>
</evidence>
<evidence type="ECO:0000256" key="3">
    <source>
        <dbReference type="ARBA" id="ARBA00022801"/>
    </source>
</evidence>
<feature type="active site" description="Proton donor" evidence="5">
    <location>
        <position position="121"/>
    </location>
</feature>
<name>A0A0B8P5F9_9VIBR</name>
<dbReference type="InterPro" id="IPR036196">
    <property type="entry name" value="Ptyr_pPase_sf"/>
</dbReference>
<dbReference type="SUPFAM" id="SSF52788">
    <property type="entry name" value="Phosphotyrosine protein phosphatases I"/>
    <property type="match status" value="1"/>
</dbReference>
<reference evidence="7 8" key="1">
    <citation type="submission" date="2015-01" db="EMBL/GenBank/DDBJ databases">
        <title>Vibrio sp. C5 JCM 19232 whole genome shotgun sequence.</title>
        <authorList>
            <person name="Sawabe T."/>
            <person name="Meirelles P."/>
            <person name="Feng G."/>
            <person name="Sayaka M."/>
            <person name="Hattori M."/>
            <person name="Ohkuma M."/>
        </authorList>
    </citation>
    <scope>NUCLEOTIDE SEQUENCE [LARGE SCALE GENOMIC DNA]</scope>
    <source>
        <strain evidence="7 8">JCM19232</strain>
    </source>
</reference>
<dbReference type="GO" id="GO:0004725">
    <property type="term" value="F:protein tyrosine phosphatase activity"/>
    <property type="evidence" value="ECO:0007669"/>
    <property type="project" value="UniProtKB-EC"/>
</dbReference>
<reference evidence="7 8" key="2">
    <citation type="submission" date="2015-01" db="EMBL/GenBank/DDBJ databases">
        <authorList>
            <consortium name="NBRP consortium"/>
            <person name="Sawabe T."/>
            <person name="Meirelles P."/>
            <person name="Feng G."/>
            <person name="Sayaka M."/>
            <person name="Hattori M."/>
            <person name="Ohkuma M."/>
        </authorList>
    </citation>
    <scope>NUCLEOTIDE SEQUENCE [LARGE SCALE GENOMIC DNA]</scope>
    <source>
        <strain evidence="7 8">JCM19232</strain>
    </source>
</reference>
<dbReference type="PANTHER" id="PTHR11717">
    <property type="entry name" value="LOW MOLECULAR WEIGHT PROTEIN TYROSINE PHOSPHATASE"/>
    <property type="match status" value="1"/>
</dbReference>
<dbReference type="InterPro" id="IPR017867">
    <property type="entry name" value="Tyr_phospatase_low_mol_wt"/>
</dbReference>
<comment type="similarity">
    <text evidence="1">Belongs to the low molecular weight phosphotyrosine protein phosphatase family.</text>
</comment>
<evidence type="ECO:0000259" key="6">
    <source>
        <dbReference type="SMART" id="SM00226"/>
    </source>
</evidence>
<dbReference type="CDD" id="cd16343">
    <property type="entry name" value="LMWPTP"/>
    <property type="match status" value="1"/>
</dbReference>
<evidence type="ECO:0000256" key="1">
    <source>
        <dbReference type="ARBA" id="ARBA00011063"/>
    </source>
</evidence>
<evidence type="ECO:0000256" key="2">
    <source>
        <dbReference type="ARBA" id="ARBA00013064"/>
    </source>
</evidence>
<dbReference type="Gene3D" id="3.40.50.2300">
    <property type="match status" value="1"/>
</dbReference>
<gene>
    <name evidence="7" type="ORF">JCM19232_5767</name>
</gene>
<evidence type="ECO:0000313" key="7">
    <source>
        <dbReference type="EMBL" id="GAM61466.1"/>
    </source>
</evidence>
<comment type="caution">
    <text evidence="7">The sequence shown here is derived from an EMBL/GenBank/DDBJ whole genome shotgun (WGS) entry which is preliminary data.</text>
</comment>
<protein>
    <recommendedName>
        <fullName evidence="2">protein-tyrosine-phosphatase</fullName>
        <ecNumber evidence="2">3.1.3.48</ecNumber>
    </recommendedName>
</protein>
<feature type="active site" description="Nucleophile" evidence="5">
    <location>
        <position position="13"/>
    </location>
</feature>